<keyword evidence="1" id="KW-0732">Signal</keyword>
<accession>A0A1I7J2D5</accession>
<sequence length="475" mass="51549">MIKQSTLFIACAFFTSLYAIAQDGQIITTHTPLTPLATTEDTGDKPQSKVWSFACSQWAVFPDAEGTHVWRLDGTTWTKVLKLSGKQTTKADCKVVGKVTHILLFAQGSTTQLLSVEYMPGSNTYQLWKERPDAVDINLEKEAETATIDIDGTGRMWLASDATPEVRVRWSDVPYTDWSAPITVATGIEEDDIAAVVALPKQIGVMWSNKDGKRFGYRAHADGAAPTAWSADEVPAFQSGLPLRKGMADDHLNMAVARDGTLYVAVKTNYEAPGLPSVALLIRRSSGKWDDLYEVSGTGSRPIVLLNEEVGMLKIVYTAADEGGNILYKESSTANISFGPETLLIEGNYNDATSSKDNYTYDAVILASNKTHVVGVHATVGAAPASCRMLNKLIAAPNPFLTQTTIFFSVPEGGKFLLQLFDGKGAYIMTILEGTAEEGVLNAIPLDARELPAGLYIARLKTSYSTRSLKLVYVP</sequence>
<evidence type="ECO:0000313" key="3">
    <source>
        <dbReference type="Proteomes" id="UP000182491"/>
    </source>
</evidence>
<dbReference type="SUPFAM" id="SSF89372">
    <property type="entry name" value="Fucose-specific lectin"/>
    <property type="match status" value="1"/>
</dbReference>
<dbReference type="RefSeq" id="WP_068838597.1">
    <property type="nucleotide sequence ID" value="NZ_BMXC01000003.1"/>
</dbReference>
<organism evidence="2 3">
    <name type="scientific">Pontibacter akesuensis</name>
    <dbReference type="NCBI Taxonomy" id="388950"/>
    <lineage>
        <taxon>Bacteria</taxon>
        <taxon>Pseudomonadati</taxon>
        <taxon>Bacteroidota</taxon>
        <taxon>Cytophagia</taxon>
        <taxon>Cytophagales</taxon>
        <taxon>Hymenobacteraceae</taxon>
        <taxon>Pontibacter</taxon>
    </lineage>
</organism>
<dbReference type="AlphaFoldDB" id="A0A1I7J2D5"/>
<feature type="chain" id="PRO_5010158938" evidence="1">
    <location>
        <begin position="22"/>
        <end position="475"/>
    </location>
</feature>
<dbReference type="STRING" id="388950.GCA_001611675_02636"/>
<keyword evidence="3" id="KW-1185">Reference proteome</keyword>
<protein>
    <submittedName>
        <fullName evidence="2">Por secretion system C-terminal sorting domain-containing protein</fullName>
    </submittedName>
</protein>
<dbReference type="EMBL" id="FPCA01000003">
    <property type="protein sequence ID" value="SFU79358.1"/>
    <property type="molecule type" value="Genomic_DNA"/>
</dbReference>
<feature type="signal peptide" evidence="1">
    <location>
        <begin position="1"/>
        <end position="21"/>
    </location>
</feature>
<reference evidence="3" key="1">
    <citation type="submission" date="2016-10" db="EMBL/GenBank/DDBJ databases">
        <authorList>
            <person name="Varghese N."/>
        </authorList>
    </citation>
    <scope>NUCLEOTIDE SEQUENCE [LARGE SCALE GENOMIC DNA]</scope>
    <source>
        <strain evidence="3">DSM 18820</strain>
    </source>
</reference>
<dbReference type="OrthoDB" id="9802683at2"/>
<gene>
    <name evidence="2" type="ORF">SAMN04487941_2430</name>
</gene>
<dbReference type="Proteomes" id="UP000182491">
    <property type="component" value="Unassembled WGS sequence"/>
</dbReference>
<evidence type="ECO:0000256" key="1">
    <source>
        <dbReference type="SAM" id="SignalP"/>
    </source>
</evidence>
<proteinExistence type="predicted"/>
<evidence type="ECO:0000313" key="2">
    <source>
        <dbReference type="EMBL" id="SFU79358.1"/>
    </source>
</evidence>
<name>A0A1I7J2D5_9BACT</name>